<keyword evidence="5" id="KW-1185">Reference proteome</keyword>
<dbReference type="InterPro" id="IPR029865">
    <property type="entry name" value="KIAA0319-like"/>
</dbReference>
<feature type="domain" description="PKD/Chitinase" evidence="2">
    <location>
        <begin position="619"/>
        <end position="697"/>
    </location>
</feature>
<gene>
    <name evidence="4" type="ORF">LX87_02283</name>
</gene>
<dbReference type="InterPro" id="IPR006644">
    <property type="entry name" value="Cadg"/>
</dbReference>
<dbReference type="GO" id="GO:0031410">
    <property type="term" value="C:cytoplasmic vesicle"/>
    <property type="evidence" value="ECO:0007669"/>
    <property type="project" value="TreeGrafter"/>
</dbReference>
<dbReference type="Gene3D" id="2.60.40.10">
    <property type="entry name" value="Immunoglobulins"/>
    <property type="match status" value="2"/>
</dbReference>
<dbReference type="AlphaFoldDB" id="A0A327X4X0"/>
<evidence type="ECO:0000313" key="5">
    <source>
        <dbReference type="Proteomes" id="UP000248790"/>
    </source>
</evidence>
<reference evidence="4 5" key="1">
    <citation type="submission" date="2018-06" db="EMBL/GenBank/DDBJ databases">
        <title>Genomic Encyclopedia of Archaeal and Bacterial Type Strains, Phase II (KMG-II): from individual species to whole genera.</title>
        <authorList>
            <person name="Goeker M."/>
        </authorList>
    </citation>
    <scope>NUCLEOTIDE SEQUENCE [LARGE SCALE GENOMIC DNA]</scope>
    <source>
        <strain evidence="4 5">DSM 21851</strain>
    </source>
</reference>
<dbReference type="GO" id="GO:0005509">
    <property type="term" value="F:calcium ion binding"/>
    <property type="evidence" value="ECO:0007669"/>
    <property type="project" value="InterPro"/>
</dbReference>
<organism evidence="4 5">
    <name type="scientific">Larkinella arboricola</name>
    <dbReference type="NCBI Taxonomy" id="643671"/>
    <lineage>
        <taxon>Bacteria</taxon>
        <taxon>Pseudomonadati</taxon>
        <taxon>Bacteroidota</taxon>
        <taxon>Cytophagia</taxon>
        <taxon>Cytophagales</taxon>
        <taxon>Spirosomataceae</taxon>
        <taxon>Larkinella</taxon>
    </lineage>
</organism>
<evidence type="ECO:0000313" key="4">
    <source>
        <dbReference type="EMBL" id="RAK00575.1"/>
    </source>
</evidence>
<dbReference type="EMBL" id="QLMC01000002">
    <property type="protein sequence ID" value="RAK00575.1"/>
    <property type="molecule type" value="Genomic_DNA"/>
</dbReference>
<feature type="domain" description="PKD/Chitinase" evidence="2">
    <location>
        <begin position="372"/>
        <end position="460"/>
    </location>
</feature>
<evidence type="ECO:0000259" key="2">
    <source>
        <dbReference type="SMART" id="SM00089"/>
    </source>
</evidence>
<dbReference type="InterPro" id="IPR015919">
    <property type="entry name" value="Cadherin-like_sf"/>
</dbReference>
<dbReference type="SUPFAM" id="SSF49313">
    <property type="entry name" value="Cadherin-like"/>
    <property type="match status" value="1"/>
</dbReference>
<dbReference type="InterPro" id="IPR006626">
    <property type="entry name" value="PbH1"/>
</dbReference>
<dbReference type="GO" id="GO:0016020">
    <property type="term" value="C:membrane"/>
    <property type="evidence" value="ECO:0007669"/>
    <property type="project" value="InterPro"/>
</dbReference>
<protein>
    <submittedName>
        <fullName evidence="4">Putative Ig domain-containing protein</fullName>
    </submittedName>
</protein>
<dbReference type="InterPro" id="IPR035986">
    <property type="entry name" value="PKD_dom_sf"/>
</dbReference>
<dbReference type="PANTHER" id="PTHR46182:SF2">
    <property type="entry name" value="FI19480P1"/>
    <property type="match status" value="1"/>
</dbReference>
<feature type="compositionally biased region" description="Pro residues" evidence="1">
    <location>
        <begin position="469"/>
        <end position="481"/>
    </location>
</feature>
<evidence type="ECO:0000256" key="1">
    <source>
        <dbReference type="SAM" id="MobiDB-lite"/>
    </source>
</evidence>
<name>A0A327X4X0_LARAB</name>
<dbReference type="Pfam" id="PF05345">
    <property type="entry name" value="He_PIG"/>
    <property type="match status" value="1"/>
</dbReference>
<dbReference type="SUPFAM" id="SSF49299">
    <property type="entry name" value="PKD domain"/>
    <property type="match status" value="1"/>
</dbReference>
<proteinExistence type="predicted"/>
<dbReference type="Pfam" id="PF22352">
    <property type="entry name" value="K319L-like_PKD"/>
    <property type="match status" value="1"/>
</dbReference>
<comment type="caution">
    <text evidence="4">The sequence shown here is derived from an EMBL/GenBank/DDBJ whole genome shotgun (WGS) entry which is preliminary data.</text>
</comment>
<feature type="non-terminal residue" evidence="4">
    <location>
        <position position="1"/>
    </location>
</feature>
<evidence type="ECO:0000259" key="3">
    <source>
        <dbReference type="SMART" id="SM00736"/>
    </source>
</evidence>
<feature type="domain" description="Dystroglycan-type cadherin-like" evidence="3">
    <location>
        <begin position="610"/>
        <end position="701"/>
    </location>
</feature>
<dbReference type="RefSeq" id="WP_211325295.1">
    <property type="nucleotide sequence ID" value="NZ_QLMC01000002.1"/>
</dbReference>
<dbReference type="InterPro" id="IPR022409">
    <property type="entry name" value="PKD/Chitinase_dom"/>
</dbReference>
<dbReference type="SMART" id="SM00710">
    <property type="entry name" value="PbH1"/>
    <property type="match status" value="4"/>
</dbReference>
<feature type="region of interest" description="Disordered" evidence="1">
    <location>
        <begin position="458"/>
        <end position="487"/>
    </location>
</feature>
<accession>A0A327X4X0</accession>
<dbReference type="SMART" id="SM00736">
    <property type="entry name" value="CADG"/>
    <property type="match status" value="1"/>
</dbReference>
<dbReference type="PANTHER" id="PTHR46182">
    <property type="entry name" value="FI19480P1"/>
    <property type="match status" value="1"/>
</dbReference>
<sequence>NHITFAVDGINIDDTHGGVFENNKIYRDGSARYPTTLVNHVLVMNFADNVAVLNNLFKVINGPAQNSNDGETIIAEGGGKTRPDEETGTVSGASATTLRDDSKNWGSVKQSPVVAIVNGKGMGQWRKIVSRSGNTLTLDRAWAVVPGAGSRYAIFNWGAQNWLIKGNTMEGNRRGITLYKNATTQVAIVDNTLLNSGSIDLMPSQQMRGSMQTLIPMYNNQIVGNNVSNTDRSNGNFIGIHPVQHSQEKTFGTTSIGLEMRGNRLTAGVPNVGAVVDGDPYPEGYLNYLEYHPPGKFYVDEQIPSVLGSILENNTAINCDHAIHLNTGTYNTYVCGTNVSNVKNLVNDVTFDKVSHGAVQTGSCTPIAAQLTADAGADRTLVLPTNSVVITGVATSSPADNIASVSWVKVSGPNPAISGQSTLNLALSKMPVGTYVFRLTVKDKQNRQVTDEVTIVVASSGSPSQTPEPSTPLAPSTPPSPSTDQQSVASFSLMNADTDREIEVLSDGEVLNLATLPTRNLNIRVNTNPTLVGSVKMELTGRQTKTQTETAAPYALFGDTDGDYRNWTPTTGSYTLKATPYTEAGGKGTAGKALTINFTVVDMVVNRAPVAPASIAGLSAQVGVSFTSGVLAAFTDPEGGSLAYTVSGLPQGLTFSPPSRVISGTPTLAGSFTLIYTATDPQGATAQQSMTLIVNPAAPALVTGNFEGFLDKVECGTIRGWVWDRNKPNTPVTVEFYTGSTVWGRTEANIYRSDLKTAGKGDGAHAYSFEVPASLKGTGSNVIYARVQGSTYVLKESGKTLNCPVPARLSAESPQKLQVVVLGNPVSDQIRMEVLGAEGKPLRLLVTDLSGRLVAESQVDQASAVERPVLSVSKATTGVLLLQVIIPGESITVKVLKAQ</sequence>
<dbReference type="Proteomes" id="UP000248790">
    <property type="component" value="Unassembled WGS sequence"/>
</dbReference>
<dbReference type="SMART" id="SM00089">
    <property type="entry name" value="PKD"/>
    <property type="match status" value="2"/>
</dbReference>
<dbReference type="InterPro" id="IPR013783">
    <property type="entry name" value="Ig-like_fold"/>
</dbReference>